<accession>W7ICH5</accession>
<dbReference type="STRING" id="909613.UO65_6372"/>
<dbReference type="InterPro" id="IPR022536">
    <property type="entry name" value="EspC"/>
</dbReference>
<evidence type="ECO:0000313" key="2">
    <source>
        <dbReference type="Proteomes" id="UP000019277"/>
    </source>
</evidence>
<protein>
    <recommendedName>
        <fullName evidence="3">ESX-1 secretion-associated protein</fullName>
    </recommendedName>
</protein>
<organism evidence="1 2">
    <name type="scientific">Actinokineospora spheciospongiae</name>
    <dbReference type="NCBI Taxonomy" id="909613"/>
    <lineage>
        <taxon>Bacteria</taxon>
        <taxon>Bacillati</taxon>
        <taxon>Actinomycetota</taxon>
        <taxon>Actinomycetes</taxon>
        <taxon>Pseudonocardiales</taxon>
        <taxon>Pseudonocardiaceae</taxon>
        <taxon>Actinokineospora</taxon>
    </lineage>
</organism>
<reference evidence="1 2" key="1">
    <citation type="journal article" date="2014" name="Genome Announc.">
        <title>Draft Genome Sequence of the Antitrypanosomally Active Sponge-Associated Bacterium Actinokineospora sp. Strain EG49.</title>
        <authorList>
            <person name="Harjes J."/>
            <person name="Ryu T."/>
            <person name="Abdelmohsen U.R."/>
            <person name="Moitinho-Silva L."/>
            <person name="Horn H."/>
            <person name="Ravasi T."/>
            <person name="Hentschel U."/>
        </authorList>
    </citation>
    <scope>NUCLEOTIDE SEQUENCE [LARGE SCALE GENOMIC DNA]</scope>
    <source>
        <strain evidence="1 2">EG49</strain>
    </source>
</reference>
<dbReference type="RefSeq" id="WP_052022058.1">
    <property type="nucleotide sequence ID" value="NZ_AYXG01000241.1"/>
</dbReference>
<dbReference type="OrthoDB" id="3557316at2"/>
<dbReference type="GO" id="GO:0009306">
    <property type="term" value="P:protein secretion"/>
    <property type="evidence" value="ECO:0007669"/>
    <property type="project" value="InterPro"/>
</dbReference>
<dbReference type="eggNOG" id="ENOG5031XFV">
    <property type="taxonomic scope" value="Bacteria"/>
</dbReference>
<keyword evidence="2" id="KW-1185">Reference proteome</keyword>
<sequence length="116" mass="11740">MDGFTVTIGEVLAHAATAEAQAARADVAAEAGAHLSSLDDAYGLFCQPFGQMLVEPQQRGTDAITKAAAALHGLTESLEQAAAEYQAVDEKVTAVLDALVAQLDAAAGMIPSVGGN</sequence>
<proteinExistence type="predicted"/>
<name>W7ICH5_9PSEU</name>
<evidence type="ECO:0000313" key="1">
    <source>
        <dbReference type="EMBL" id="EWC58480.1"/>
    </source>
</evidence>
<dbReference type="EMBL" id="AYXG01000241">
    <property type="protein sequence ID" value="EWC58480.1"/>
    <property type="molecule type" value="Genomic_DNA"/>
</dbReference>
<accession>A0A8E2X2C8</accession>
<comment type="caution">
    <text evidence="1">The sequence shown here is derived from an EMBL/GenBank/DDBJ whole genome shotgun (WGS) entry which is preliminary data.</text>
</comment>
<dbReference type="AlphaFoldDB" id="W7ICH5"/>
<gene>
    <name evidence="1" type="ORF">UO65_6372</name>
</gene>
<dbReference type="Proteomes" id="UP000019277">
    <property type="component" value="Unassembled WGS sequence"/>
</dbReference>
<evidence type="ECO:0008006" key="3">
    <source>
        <dbReference type="Google" id="ProtNLM"/>
    </source>
</evidence>
<dbReference type="Pfam" id="PF10824">
    <property type="entry name" value="T7SS_ESX_EspC"/>
    <property type="match status" value="1"/>
</dbReference>